<evidence type="ECO:0000259" key="8">
    <source>
        <dbReference type="Pfam" id="PF18052"/>
    </source>
</evidence>
<dbReference type="FunFam" id="3.40.50.300:FF:001091">
    <property type="entry name" value="Probable disease resistance protein At1g61300"/>
    <property type="match status" value="1"/>
</dbReference>
<dbReference type="PRINTS" id="PR00364">
    <property type="entry name" value="DISEASERSIST"/>
</dbReference>
<protein>
    <submittedName>
        <fullName evidence="11">Uncharacterized protein</fullName>
    </submittedName>
</protein>
<dbReference type="PANTHER" id="PTHR36766">
    <property type="entry name" value="PLANT BROAD-SPECTRUM MILDEW RESISTANCE PROTEIN RPW8"/>
    <property type="match status" value="1"/>
</dbReference>
<feature type="domain" description="Disease resistance R13L4/SHOC-2-like LRR" evidence="10">
    <location>
        <begin position="547"/>
        <end position="832"/>
    </location>
</feature>
<accession>A0ABD2YLU9</accession>
<dbReference type="SUPFAM" id="SSF52047">
    <property type="entry name" value="RNI-like"/>
    <property type="match status" value="1"/>
</dbReference>
<evidence type="ECO:0000259" key="7">
    <source>
        <dbReference type="Pfam" id="PF00931"/>
    </source>
</evidence>
<dbReference type="FunFam" id="1.10.10.10:FF:000322">
    <property type="entry name" value="Probable disease resistance protein At1g63360"/>
    <property type="match status" value="1"/>
</dbReference>
<dbReference type="InterPro" id="IPR058922">
    <property type="entry name" value="WHD_DRP"/>
</dbReference>
<dbReference type="EMBL" id="JBJUIK010000013">
    <property type="protein sequence ID" value="KAL3506837.1"/>
    <property type="molecule type" value="Genomic_DNA"/>
</dbReference>
<keyword evidence="3" id="KW-0677">Repeat</keyword>
<evidence type="ECO:0000256" key="6">
    <source>
        <dbReference type="ARBA" id="ARBA00022840"/>
    </source>
</evidence>
<dbReference type="InterPro" id="IPR032675">
    <property type="entry name" value="LRR_dom_sf"/>
</dbReference>
<dbReference type="Gene3D" id="1.10.8.430">
    <property type="entry name" value="Helical domain of apoptotic protease-activating factors"/>
    <property type="match status" value="1"/>
</dbReference>
<evidence type="ECO:0000256" key="3">
    <source>
        <dbReference type="ARBA" id="ARBA00022737"/>
    </source>
</evidence>
<dbReference type="GO" id="GO:0005524">
    <property type="term" value="F:ATP binding"/>
    <property type="evidence" value="ECO:0007669"/>
    <property type="project" value="UniProtKB-KW"/>
</dbReference>
<name>A0ABD2YLU9_9GENT</name>
<dbReference type="PANTHER" id="PTHR36766:SF61">
    <property type="entry name" value="NB-ARC DOMAIN DISEASE RESISTANCE PROTEIN"/>
    <property type="match status" value="1"/>
</dbReference>
<dbReference type="InterPro" id="IPR055414">
    <property type="entry name" value="LRR_R13L4/SHOC2-like"/>
</dbReference>
<keyword evidence="12" id="KW-1185">Reference proteome</keyword>
<evidence type="ECO:0000259" key="9">
    <source>
        <dbReference type="Pfam" id="PF23559"/>
    </source>
</evidence>
<dbReference type="Gene3D" id="3.80.10.10">
    <property type="entry name" value="Ribonuclease Inhibitor"/>
    <property type="match status" value="2"/>
</dbReference>
<evidence type="ECO:0000256" key="4">
    <source>
        <dbReference type="ARBA" id="ARBA00022741"/>
    </source>
</evidence>
<dbReference type="SMART" id="SM00369">
    <property type="entry name" value="LRR_TYP"/>
    <property type="match status" value="3"/>
</dbReference>
<dbReference type="InterPro" id="IPR027417">
    <property type="entry name" value="P-loop_NTPase"/>
</dbReference>
<dbReference type="PROSITE" id="PS51450">
    <property type="entry name" value="LRR"/>
    <property type="match status" value="1"/>
</dbReference>
<dbReference type="InterPro" id="IPR041118">
    <property type="entry name" value="Rx_N"/>
</dbReference>
<evidence type="ECO:0000313" key="11">
    <source>
        <dbReference type="EMBL" id="KAL3506837.1"/>
    </source>
</evidence>
<sequence>MADTIASPLLHFLSDRLYTLVGLPNNEILRNLRLTLARVQTLVQEEEARSEDNEALKCWITEIKNAAYETDDLFDEYNLWMMRREPGRIFSLSFFDNHIIFGFKLGCKLKKIEKRLDSLLRRCIQLARFTDAVYTLKSGVEENSSTTHVHGVERHTSSLMVDSVVVGRDFDKENILSMLFKSGDDQNQLSVIPIVGMGGVGKTTLVQLVYNDERVSSFFELKIWVSVGEDFGIMKIANSIIEQTGKESKDISLLEVLHETIYRLLSGKRFLIILDDVWNEDISKWSMISQAFLGGAVGSAVIITTRNTMVATLSGTVPPYYLEPLAGEDSWSLFRTVAFKSTIDGDNNSELEETGRRIVHQCGGLPLAIKCLAGLMRSKRKASEWLSFMEESVSSLLPGFENQVFPILRLSYNHLPSHLKQCFAYCSIFPKNHKIYREKLIQLWIAEGFVLSGKGSRRPEDAASEYFIELLERSFFVEITKDEFGDIRDCGMHDLVHDLAQSVASVGCSIVETGDSQDVSKELRHSSLVGNSEISTVPEALNEATNLRTLLLLSCKFDYIPKLLLKLGCLRVLDLSKSGIRKLSGKIGNLKHLRYLNLSHTHIKTLPETISNLRNLQTLELVECYNLLELPRAICELTNLRNLDFQSCPLLSHIPSGIGKLKFLQRLPTFVLNDLDDCAGLSDLQCLKIRDRLEIKNLEYVKCAADAFEAKLHEKTGIHSLALSWGQDIIFVDETLAAVLEQLRPSSNLKILEIIGYKGFKFPSWLRNQYVPNLVKISLANCSCRELPPLGELPYLIDLSIKGMTEVHSIGDEFYGDSDVSSFPSLKQLELFDMPNLSEWTCRRKDESYRECFPCLETLTVKGCSKLTSLPSLPYLKSLALWNSSEQLLCSITYLTSLSSLLVYEFRLFQEPEFRLAEAGFSSLTTLTIYDCGDLICLLNEGIRGFISLKHLSVLYCDGLVTLPPGVGYLTHLQKLNIADCQDLLYIPDTISNISSLKEVTIEACPLLESLPLGLLNLPNIQKFFIQECPKLQKFLDTQKDYGAWQT</sequence>
<dbReference type="Pfam" id="PF23598">
    <property type="entry name" value="LRR_14"/>
    <property type="match status" value="1"/>
</dbReference>
<evidence type="ECO:0000259" key="10">
    <source>
        <dbReference type="Pfam" id="PF23598"/>
    </source>
</evidence>
<evidence type="ECO:0000256" key="5">
    <source>
        <dbReference type="ARBA" id="ARBA00022821"/>
    </source>
</evidence>
<feature type="domain" description="Disease resistance N-terminal" evidence="8">
    <location>
        <begin position="29"/>
        <end position="85"/>
    </location>
</feature>
<keyword evidence="2" id="KW-0433">Leucine-rich repeat</keyword>
<feature type="domain" description="Disease resistance protein winged helix" evidence="9">
    <location>
        <begin position="428"/>
        <end position="500"/>
    </location>
</feature>
<dbReference type="GO" id="GO:0051607">
    <property type="term" value="P:defense response to virus"/>
    <property type="evidence" value="ECO:0007669"/>
    <property type="project" value="UniProtKB-ARBA"/>
</dbReference>
<reference evidence="11 12" key="1">
    <citation type="submission" date="2024-11" db="EMBL/GenBank/DDBJ databases">
        <title>A near-complete genome assembly of Cinchona calisaya.</title>
        <authorList>
            <person name="Lian D.C."/>
            <person name="Zhao X.W."/>
            <person name="Wei L."/>
        </authorList>
    </citation>
    <scope>NUCLEOTIDE SEQUENCE [LARGE SCALE GENOMIC DNA]</scope>
    <source>
        <tissue evidence="11">Nenye</tissue>
    </source>
</reference>
<dbReference type="SUPFAM" id="SSF52058">
    <property type="entry name" value="L domain-like"/>
    <property type="match status" value="1"/>
</dbReference>
<proteinExistence type="inferred from homology"/>
<organism evidence="11 12">
    <name type="scientific">Cinchona calisaya</name>
    <dbReference type="NCBI Taxonomy" id="153742"/>
    <lineage>
        <taxon>Eukaryota</taxon>
        <taxon>Viridiplantae</taxon>
        <taxon>Streptophyta</taxon>
        <taxon>Embryophyta</taxon>
        <taxon>Tracheophyta</taxon>
        <taxon>Spermatophyta</taxon>
        <taxon>Magnoliopsida</taxon>
        <taxon>eudicotyledons</taxon>
        <taxon>Gunneridae</taxon>
        <taxon>Pentapetalae</taxon>
        <taxon>asterids</taxon>
        <taxon>lamiids</taxon>
        <taxon>Gentianales</taxon>
        <taxon>Rubiaceae</taxon>
        <taxon>Cinchonoideae</taxon>
        <taxon>Cinchoneae</taxon>
        <taxon>Cinchona</taxon>
    </lineage>
</organism>
<evidence type="ECO:0000313" key="12">
    <source>
        <dbReference type="Proteomes" id="UP001630127"/>
    </source>
</evidence>
<feature type="domain" description="NB-ARC" evidence="7">
    <location>
        <begin position="171"/>
        <end position="342"/>
    </location>
</feature>
<keyword evidence="4" id="KW-0547">Nucleotide-binding</keyword>
<comment type="similarity">
    <text evidence="1">Belongs to the disease resistance NB-LRR family.</text>
</comment>
<evidence type="ECO:0000256" key="2">
    <source>
        <dbReference type="ARBA" id="ARBA00022614"/>
    </source>
</evidence>
<dbReference type="InterPro" id="IPR003591">
    <property type="entry name" value="Leu-rich_rpt_typical-subtyp"/>
</dbReference>
<keyword evidence="6" id="KW-0067">ATP-binding</keyword>
<dbReference type="AlphaFoldDB" id="A0ABD2YLU9"/>
<evidence type="ECO:0000256" key="1">
    <source>
        <dbReference type="ARBA" id="ARBA00008894"/>
    </source>
</evidence>
<dbReference type="Pfam" id="PF23559">
    <property type="entry name" value="WHD_DRP"/>
    <property type="match status" value="1"/>
</dbReference>
<gene>
    <name evidence="11" type="ORF">ACH5RR_032219</name>
</gene>
<keyword evidence="5" id="KW-0611">Plant defense</keyword>
<dbReference type="InterPro" id="IPR002182">
    <property type="entry name" value="NB-ARC"/>
</dbReference>
<dbReference type="Proteomes" id="UP001630127">
    <property type="component" value="Unassembled WGS sequence"/>
</dbReference>
<dbReference type="InterPro" id="IPR036388">
    <property type="entry name" value="WH-like_DNA-bd_sf"/>
</dbReference>
<dbReference type="Pfam" id="PF00931">
    <property type="entry name" value="NB-ARC"/>
    <property type="match status" value="1"/>
</dbReference>
<dbReference type="Gene3D" id="1.20.5.4130">
    <property type="match status" value="1"/>
</dbReference>
<dbReference type="Gene3D" id="1.10.10.10">
    <property type="entry name" value="Winged helix-like DNA-binding domain superfamily/Winged helix DNA-binding domain"/>
    <property type="match status" value="1"/>
</dbReference>
<dbReference type="Pfam" id="PF18052">
    <property type="entry name" value="Rx_N"/>
    <property type="match status" value="1"/>
</dbReference>
<dbReference type="InterPro" id="IPR001611">
    <property type="entry name" value="Leu-rich_rpt"/>
</dbReference>
<comment type="caution">
    <text evidence="11">The sequence shown here is derived from an EMBL/GenBank/DDBJ whole genome shotgun (WGS) entry which is preliminary data.</text>
</comment>
<dbReference type="SUPFAM" id="SSF52540">
    <property type="entry name" value="P-loop containing nucleoside triphosphate hydrolases"/>
    <property type="match status" value="1"/>
</dbReference>
<dbReference type="InterPro" id="IPR042197">
    <property type="entry name" value="Apaf_helical"/>
</dbReference>
<dbReference type="Gene3D" id="3.40.50.300">
    <property type="entry name" value="P-loop containing nucleotide triphosphate hydrolases"/>
    <property type="match status" value="1"/>
</dbReference>